<dbReference type="SUPFAM" id="SSF55874">
    <property type="entry name" value="ATPase domain of HSP90 chaperone/DNA topoisomerase II/histidine kinase"/>
    <property type="match status" value="1"/>
</dbReference>
<evidence type="ECO:0000256" key="2">
    <source>
        <dbReference type="ARBA" id="ARBA00012438"/>
    </source>
</evidence>
<dbReference type="SMART" id="SM00387">
    <property type="entry name" value="HATPase_c"/>
    <property type="match status" value="1"/>
</dbReference>
<dbReference type="PANTHER" id="PTHR45436">
    <property type="entry name" value="SENSOR HISTIDINE KINASE YKOH"/>
    <property type="match status" value="1"/>
</dbReference>
<dbReference type="CDD" id="cd00082">
    <property type="entry name" value="HisKA"/>
    <property type="match status" value="1"/>
</dbReference>
<evidence type="ECO:0000313" key="11">
    <source>
        <dbReference type="Proteomes" id="UP000005546"/>
    </source>
</evidence>
<keyword evidence="3" id="KW-0597">Phosphoprotein</keyword>
<dbReference type="EC" id="2.7.13.3" evidence="2"/>
<keyword evidence="8" id="KW-0472">Membrane</keyword>
<dbReference type="Gene3D" id="3.30.565.10">
    <property type="entry name" value="Histidine kinase-like ATPase, C-terminal domain"/>
    <property type="match status" value="1"/>
</dbReference>
<feature type="transmembrane region" description="Helical" evidence="8">
    <location>
        <begin position="12"/>
        <end position="30"/>
    </location>
</feature>
<dbReference type="InterPro" id="IPR005467">
    <property type="entry name" value="His_kinase_dom"/>
</dbReference>
<dbReference type="HOGENOM" id="CLU_000445_89_35_10"/>
<sequence>MKLLRYTHFNLSFLLFLLLGGWGTFFYYTVIDEVMDETDDALANYRDIIVGKILADSTLLDTEDKIIHSYSIRPLATEEVEHYRDRYYDGTVYIETEDEYEPVRIMKSCFMATDLKYYELELRLSTLERDDLITAIFKYLVALYIALLCCIIFSTRLILKSVFRPLDRLLEWLENVSPGRPAPYLNPDCRIREFRTLNRAALEMHERAEKAYREQKEFIENASHELQTPLAVINGKLELLAEHENLDEEELKTIDDMFRSLHRAIQLNKSLLLLSRIQNRQFEEVAEVDMNRHARHIIGLLSDLYEEKELDYHLSDTETCRIRMNESLAHTLLTNLIKNAIIHSPDHGRVDIVIHSSRIEIINDGNQALDKQQIFKRFYKGNAGQKESTGLGLSIAQSIANLYHIKLTYYHDGRHHFVLKIAKP</sequence>
<dbReference type="EMBL" id="AFBR01000072">
    <property type="protein sequence ID" value="EGG52050.1"/>
    <property type="molecule type" value="Genomic_DNA"/>
</dbReference>
<dbReference type="CDD" id="cd00075">
    <property type="entry name" value="HATPase"/>
    <property type="match status" value="1"/>
</dbReference>
<protein>
    <recommendedName>
        <fullName evidence="2">histidine kinase</fullName>
        <ecNumber evidence="2">2.7.13.3</ecNumber>
    </recommendedName>
</protein>
<feature type="domain" description="Histidine kinase" evidence="9">
    <location>
        <begin position="221"/>
        <end position="424"/>
    </location>
</feature>
<dbReference type="SMART" id="SM00388">
    <property type="entry name" value="HisKA"/>
    <property type="match status" value="1"/>
</dbReference>
<dbReference type="InterPro" id="IPR036097">
    <property type="entry name" value="HisK_dim/P_sf"/>
</dbReference>
<evidence type="ECO:0000256" key="8">
    <source>
        <dbReference type="SAM" id="Phobius"/>
    </source>
</evidence>
<evidence type="ECO:0000256" key="3">
    <source>
        <dbReference type="ARBA" id="ARBA00022553"/>
    </source>
</evidence>
<dbReference type="PANTHER" id="PTHR45436:SF5">
    <property type="entry name" value="SENSOR HISTIDINE KINASE TRCS"/>
    <property type="match status" value="1"/>
</dbReference>
<reference evidence="10 11" key="1">
    <citation type="submission" date="2011-02" db="EMBL/GenBank/DDBJ databases">
        <authorList>
            <person name="Weinstock G."/>
            <person name="Sodergren E."/>
            <person name="Clifton S."/>
            <person name="Fulton L."/>
            <person name="Fulton B."/>
            <person name="Courtney L."/>
            <person name="Fronick C."/>
            <person name="Harrison M."/>
            <person name="Strong C."/>
            <person name="Farmer C."/>
            <person name="Delahaunty K."/>
            <person name="Markovic C."/>
            <person name="Hall O."/>
            <person name="Minx P."/>
            <person name="Tomlinson C."/>
            <person name="Mitreva M."/>
            <person name="Hou S."/>
            <person name="Chen J."/>
            <person name="Wollam A."/>
            <person name="Pepin K.H."/>
            <person name="Johnson M."/>
            <person name="Bhonagiri V."/>
            <person name="Zhang X."/>
            <person name="Suruliraj S."/>
            <person name="Warren W."/>
            <person name="Chinwalla A."/>
            <person name="Mardis E.R."/>
            <person name="Wilson R.K."/>
        </authorList>
    </citation>
    <scope>NUCLEOTIDE SEQUENCE [LARGE SCALE GENOMIC DNA]</scope>
    <source>
        <strain evidence="10 11">YIT 11841</strain>
    </source>
</reference>
<dbReference type="Proteomes" id="UP000005546">
    <property type="component" value="Unassembled WGS sequence"/>
</dbReference>
<dbReference type="OrthoDB" id="1522504at2"/>
<dbReference type="InterPro" id="IPR003661">
    <property type="entry name" value="HisK_dim/P_dom"/>
</dbReference>
<proteinExistence type="predicted"/>
<name>F3QWG8_9BACT</name>
<dbReference type="PROSITE" id="PS50109">
    <property type="entry name" value="HIS_KIN"/>
    <property type="match status" value="1"/>
</dbReference>
<dbReference type="GO" id="GO:0000155">
    <property type="term" value="F:phosphorelay sensor kinase activity"/>
    <property type="evidence" value="ECO:0007669"/>
    <property type="project" value="InterPro"/>
</dbReference>
<feature type="transmembrane region" description="Helical" evidence="8">
    <location>
        <begin position="136"/>
        <end position="159"/>
    </location>
</feature>
<evidence type="ECO:0000256" key="4">
    <source>
        <dbReference type="ARBA" id="ARBA00022679"/>
    </source>
</evidence>
<dbReference type="Pfam" id="PF02518">
    <property type="entry name" value="HATPase_c"/>
    <property type="match status" value="1"/>
</dbReference>
<evidence type="ECO:0000256" key="5">
    <source>
        <dbReference type="ARBA" id="ARBA00022692"/>
    </source>
</evidence>
<keyword evidence="4" id="KW-0808">Transferase</keyword>
<dbReference type="Pfam" id="PF00512">
    <property type="entry name" value="HisKA"/>
    <property type="match status" value="1"/>
</dbReference>
<evidence type="ECO:0000313" key="10">
    <source>
        <dbReference type="EMBL" id="EGG52050.1"/>
    </source>
</evidence>
<comment type="catalytic activity">
    <reaction evidence="1">
        <text>ATP + protein L-histidine = ADP + protein N-phospho-L-histidine.</text>
        <dbReference type="EC" id="2.7.13.3"/>
    </reaction>
</comment>
<keyword evidence="7 8" id="KW-1133">Transmembrane helix</keyword>
<evidence type="ECO:0000256" key="1">
    <source>
        <dbReference type="ARBA" id="ARBA00000085"/>
    </source>
</evidence>
<keyword evidence="5 8" id="KW-0812">Transmembrane</keyword>
<comment type="caution">
    <text evidence="10">The sequence shown here is derived from an EMBL/GenBank/DDBJ whole genome shotgun (WGS) entry which is preliminary data.</text>
</comment>
<evidence type="ECO:0000256" key="6">
    <source>
        <dbReference type="ARBA" id="ARBA00022777"/>
    </source>
</evidence>
<dbReference type="eggNOG" id="COG0642">
    <property type="taxonomic scope" value="Bacteria"/>
</dbReference>
<dbReference type="InterPro" id="IPR003594">
    <property type="entry name" value="HATPase_dom"/>
</dbReference>
<keyword evidence="11" id="KW-1185">Reference proteome</keyword>
<gene>
    <name evidence="10" type="ORF">HMPREF9442_02550</name>
</gene>
<dbReference type="InterPro" id="IPR050428">
    <property type="entry name" value="TCS_sensor_his_kinase"/>
</dbReference>
<dbReference type="InterPro" id="IPR036890">
    <property type="entry name" value="HATPase_C_sf"/>
</dbReference>
<organism evidence="10 11">
    <name type="scientific">Paraprevotella xylaniphila YIT 11841</name>
    <dbReference type="NCBI Taxonomy" id="762982"/>
    <lineage>
        <taxon>Bacteria</taxon>
        <taxon>Pseudomonadati</taxon>
        <taxon>Bacteroidota</taxon>
        <taxon>Bacteroidia</taxon>
        <taxon>Bacteroidales</taxon>
        <taxon>Prevotellaceae</taxon>
        <taxon>Paraprevotella</taxon>
    </lineage>
</organism>
<dbReference type="GO" id="GO:0005886">
    <property type="term" value="C:plasma membrane"/>
    <property type="evidence" value="ECO:0007669"/>
    <property type="project" value="TreeGrafter"/>
</dbReference>
<accession>F3QWG8</accession>
<dbReference type="AlphaFoldDB" id="F3QWG8"/>
<dbReference type="RefSeq" id="WP_008628566.1">
    <property type="nucleotide sequence ID" value="NZ_GL883870.1"/>
</dbReference>
<evidence type="ECO:0000259" key="9">
    <source>
        <dbReference type="PROSITE" id="PS50109"/>
    </source>
</evidence>
<evidence type="ECO:0000256" key="7">
    <source>
        <dbReference type="ARBA" id="ARBA00022989"/>
    </source>
</evidence>
<dbReference type="Gene3D" id="1.10.287.130">
    <property type="match status" value="1"/>
</dbReference>
<dbReference type="STRING" id="762982.HMPREF9442_02550"/>
<dbReference type="SUPFAM" id="SSF47384">
    <property type="entry name" value="Homodimeric domain of signal transducing histidine kinase"/>
    <property type="match status" value="1"/>
</dbReference>
<keyword evidence="6 10" id="KW-0418">Kinase</keyword>